<organism evidence="1 2">
    <name type="scientific">Metabacillus idriensis</name>
    <dbReference type="NCBI Taxonomy" id="324768"/>
    <lineage>
        <taxon>Bacteria</taxon>
        <taxon>Bacillati</taxon>
        <taxon>Bacillota</taxon>
        <taxon>Bacilli</taxon>
        <taxon>Bacillales</taxon>
        <taxon>Bacillaceae</taxon>
        <taxon>Metabacillus</taxon>
    </lineage>
</organism>
<gene>
    <name evidence="1" type="ORF">GJU41_04315</name>
</gene>
<comment type="caution">
    <text evidence="1">The sequence shown here is derived from an EMBL/GenBank/DDBJ whole genome shotgun (WGS) entry which is preliminary data.</text>
</comment>
<keyword evidence="2" id="KW-1185">Reference proteome</keyword>
<dbReference type="AlphaFoldDB" id="A0A6I2M4V8"/>
<sequence length="117" mass="13508">MKRFLMVMLLTLFICAGFIGLRFGSALFQEEDSASILLSILELELSMSDYAKVSEHRYVSKSTDSSGFIKEFMTEKGWTYRDQAGSGLIFEKEERSVVVETRQFSRHYILWDVPKDS</sequence>
<evidence type="ECO:0000313" key="2">
    <source>
        <dbReference type="Proteomes" id="UP000441585"/>
    </source>
</evidence>
<accession>A0A6I2M4V8</accession>
<reference evidence="1 2" key="1">
    <citation type="submission" date="2019-11" db="EMBL/GenBank/DDBJ databases">
        <title>Bacillus idriensis genome.</title>
        <authorList>
            <person name="Konopka E.N."/>
            <person name="Newman J.D."/>
        </authorList>
    </citation>
    <scope>NUCLEOTIDE SEQUENCE [LARGE SCALE GENOMIC DNA]</scope>
    <source>
        <strain evidence="1 2">DSM 19097</strain>
    </source>
</reference>
<evidence type="ECO:0000313" key="1">
    <source>
        <dbReference type="EMBL" id="MRX53185.1"/>
    </source>
</evidence>
<protein>
    <submittedName>
        <fullName evidence="1">Uncharacterized protein</fullName>
    </submittedName>
</protein>
<dbReference type="Proteomes" id="UP000441585">
    <property type="component" value="Unassembled WGS sequence"/>
</dbReference>
<dbReference type="EMBL" id="WKKF01000001">
    <property type="protein sequence ID" value="MRX53185.1"/>
    <property type="molecule type" value="Genomic_DNA"/>
</dbReference>
<name>A0A6I2M4V8_9BACI</name>
<proteinExistence type="predicted"/>
<dbReference type="RefSeq" id="WP_070876985.1">
    <property type="nucleotide sequence ID" value="NZ_CAJFZX010000007.1"/>
</dbReference>